<evidence type="ECO:0000259" key="2">
    <source>
        <dbReference type="Pfam" id="PF07687"/>
    </source>
</evidence>
<reference evidence="4" key="2">
    <citation type="submission" date="2015-01" db="EMBL/GenBank/DDBJ databases">
        <title>Evolutionary Origins and Diversification of the Mycorrhizal Mutualists.</title>
        <authorList>
            <consortium name="DOE Joint Genome Institute"/>
            <consortium name="Mycorrhizal Genomics Consortium"/>
            <person name="Kohler A."/>
            <person name="Kuo A."/>
            <person name="Nagy L.G."/>
            <person name="Floudas D."/>
            <person name="Copeland A."/>
            <person name="Barry K.W."/>
            <person name="Cichocki N."/>
            <person name="Veneault-Fourrey C."/>
            <person name="LaButti K."/>
            <person name="Lindquist E.A."/>
            <person name="Lipzen A."/>
            <person name="Lundell T."/>
            <person name="Morin E."/>
            <person name="Murat C."/>
            <person name="Riley R."/>
            <person name="Ohm R."/>
            <person name="Sun H."/>
            <person name="Tunlid A."/>
            <person name="Henrissat B."/>
            <person name="Grigoriev I.V."/>
            <person name="Hibbett D.S."/>
            <person name="Martin F."/>
        </authorList>
    </citation>
    <scope>NUCLEOTIDE SEQUENCE [LARGE SCALE GENOMIC DNA]</scope>
    <source>
        <strain evidence="4">MUT 4182</strain>
    </source>
</reference>
<dbReference type="InterPro" id="IPR011650">
    <property type="entry name" value="Peptidase_M20_dimer"/>
</dbReference>
<dbReference type="Gene3D" id="3.30.70.360">
    <property type="match status" value="1"/>
</dbReference>
<dbReference type="InterPro" id="IPR052030">
    <property type="entry name" value="Peptidase_M20/M20A_hydrolases"/>
</dbReference>
<accession>A0A0C3QY40</accession>
<sequence>MDSEIAVVIALFCRTHGKAESPEGKLDRGAEACTHRVQVRLSDYLSGIWLRRRSSGLASAAFFHHLIMSCFSAFKTFLPSRARKPSTMADLPQAATHAHDPNSGFATHPDCYCVGTGEDEAFSTIGEWEKEVTGKPPSYTEPLFRPEVAKTIEEELESLSDELRELSLKIHGHPEIMWQEKYAHDTLTAFMQDHGFDVTPHYLGLETAWRATFEVGKGGRTVGFQSEMDALPGIGHACGHNLIAIIGVGCAIAVARAIKKYDIAAKVVLLGTPAEEGGQGKVKLIDAGGYKEMDACLMAHPTAGPPRSARTGSSLAIQVLTIQYFGRTAHAAGAPWEGKNALDAAFLAYSAISVLRQQIKPTHRVHGIVEGRDWAPNVIPDYAKCQWLIRAPTWAEVQVLHDRIKKCFEAAALATECRMEWSEGVGTYDVRQNECLADEFTRMSEKFGIDATRGTEAAMSASTDFGNVSYELPSLHPTFAIPTELGGANHTALFTKAAATKEAHVAALQITKALAITGARILIDDDFMAEVKKAYDDGRTTGTVG</sequence>
<evidence type="ECO:0000313" key="3">
    <source>
        <dbReference type="EMBL" id="KIO34099.1"/>
    </source>
</evidence>
<dbReference type="SUPFAM" id="SSF53187">
    <property type="entry name" value="Zn-dependent exopeptidases"/>
    <property type="match status" value="1"/>
</dbReference>
<dbReference type="Pfam" id="PF01546">
    <property type="entry name" value="Peptidase_M20"/>
    <property type="match status" value="1"/>
</dbReference>
<evidence type="ECO:0000313" key="4">
    <source>
        <dbReference type="Proteomes" id="UP000054248"/>
    </source>
</evidence>
<dbReference type="EMBL" id="KN822944">
    <property type="protein sequence ID" value="KIO34099.1"/>
    <property type="molecule type" value="Genomic_DNA"/>
</dbReference>
<dbReference type="PANTHER" id="PTHR30575:SF0">
    <property type="entry name" value="XAA-ARG DIPEPTIDASE"/>
    <property type="match status" value="1"/>
</dbReference>
<reference evidence="3 4" key="1">
    <citation type="submission" date="2014-04" db="EMBL/GenBank/DDBJ databases">
        <authorList>
            <consortium name="DOE Joint Genome Institute"/>
            <person name="Kuo A."/>
            <person name="Girlanda M."/>
            <person name="Perotto S."/>
            <person name="Kohler A."/>
            <person name="Nagy L.G."/>
            <person name="Floudas D."/>
            <person name="Copeland A."/>
            <person name="Barry K.W."/>
            <person name="Cichocki N."/>
            <person name="Veneault-Fourrey C."/>
            <person name="LaButti K."/>
            <person name="Lindquist E.A."/>
            <person name="Lipzen A."/>
            <person name="Lundell T."/>
            <person name="Morin E."/>
            <person name="Murat C."/>
            <person name="Sun H."/>
            <person name="Tunlid A."/>
            <person name="Henrissat B."/>
            <person name="Grigoriev I.V."/>
            <person name="Hibbett D.S."/>
            <person name="Martin F."/>
            <person name="Nordberg H.P."/>
            <person name="Cantor M.N."/>
            <person name="Hua S.X."/>
        </authorList>
    </citation>
    <scope>NUCLEOTIDE SEQUENCE [LARGE SCALE GENOMIC DNA]</scope>
    <source>
        <strain evidence="3 4">MUT 4182</strain>
    </source>
</reference>
<comment type="similarity">
    <text evidence="1">Belongs to the peptidase M20A family.</text>
</comment>
<dbReference type="FunFam" id="3.30.70.360:FF:000004">
    <property type="entry name" value="Peptidase M20 domain-containing protein 2"/>
    <property type="match status" value="1"/>
</dbReference>
<dbReference type="AlphaFoldDB" id="A0A0C3QY40"/>
<organism evidence="3 4">
    <name type="scientific">Tulasnella calospora MUT 4182</name>
    <dbReference type="NCBI Taxonomy" id="1051891"/>
    <lineage>
        <taxon>Eukaryota</taxon>
        <taxon>Fungi</taxon>
        <taxon>Dikarya</taxon>
        <taxon>Basidiomycota</taxon>
        <taxon>Agaricomycotina</taxon>
        <taxon>Agaricomycetes</taxon>
        <taxon>Cantharellales</taxon>
        <taxon>Tulasnellaceae</taxon>
        <taxon>Tulasnella</taxon>
    </lineage>
</organism>
<dbReference type="HOGENOM" id="CLU_031812_1_1_1"/>
<dbReference type="InterPro" id="IPR017439">
    <property type="entry name" value="Amidohydrolase"/>
</dbReference>
<dbReference type="PANTHER" id="PTHR30575">
    <property type="entry name" value="PEPTIDASE M20"/>
    <property type="match status" value="1"/>
</dbReference>
<dbReference type="STRING" id="1051891.A0A0C3QY40"/>
<dbReference type="InterPro" id="IPR036264">
    <property type="entry name" value="Bact_exopeptidase_dim_dom"/>
</dbReference>
<dbReference type="GO" id="GO:0016805">
    <property type="term" value="F:dipeptidase activity"/>
    <property type="evidence" value="ECO:0007669"/>
    <property type="project" value="TreeGrafter"/>
</dbReference>
<gene>
    <name evidence="3" type="ORF">M407DRAFT_17012</name>
</gene>
<dbReference type="OrthoDB" id="6119954at2759"/>
<name>A0A0C3QY40_9AGAM</name>
<keyword evidence="4" id="KW-1185">Reference proteome</keyword>
<dbReference type="Proteomes" id="UP000054248">
    <property type="component" value="Unassembled WGS sequence"/>
</dbReference>
<dbReference type="SUPFAM" id="SSF55031">
    <property type="entry name" value="Bacterial exopeptidase dimerisation domain"/>
    <property type="match status" value="1"/>
</dbReference>
<dbReference type="NCBIfam" id="TIGR01891">
    <property type="entry name" value="amidohydrolases"/>
    <property type="match status" value="1"/>
</dbReference>
<dbReference type="Pfam" id="PF07687">
    <property type="entry name" value="M20_dimer"/>
    <property type="match status" value="1"/>
</dbReference>
<dbReference type="CDD" id="cd05672">
    <property type="entry name" value="M20_ACY1L2-like"/>
    <property type="match status" value="1"/>
</dbReference>
<evidence type="ECO:0000256" key="1">
    <source>
        <dbReference type="ARBA" id="ARBA00006247"/>
    </source>
</evidence>
<dbReference type="Gene3D" id="3.40.630.10">
    <property type="entry name" value="Zn peptidases"/>
    <property type="match status" value="1"/>
</dbReference>
<proteinExistence type="inferred from homology"/>
<feature type="domain" description="Peptidase M20 dimerisation" evidence="2">
    <location>
        <begin position="323"/>
        <end position="413"/>
    </location>
</feature>
<dbReference type="InterPro" id="IPR002933">
    <property type="entry name" value="Peptidase_M20"/>
</dbReference>
<protein>
    <recommendedName>
        <fullName evidence="2">Peptidase M20 dimerisation domain-containing protein</fullName>
    </recommendedName>
</protein>